<reference evidence="3" key="1">
    <citation type="journal article" date="2019" name="Int. J. Syst. Evol. Microbiol.">
        <title>The Global Catalogue of Microorganisms (GCM) 10K type strain sequencing project: providing services to taxonomists for standard genome sequencing and annotation.</title>
        <authorList>
            <consortium name="The Broad Institute Genomics Platform"/>
            <consortium name="The Broad Institute Genome Sequencing Center for Infectious Disease"/>
            <person name="Wu L."/>
            <person name="Ma J."/>
        </authorList>
    </citation>
    <scope>NUCLEOTIDE SEQUENCE [LARGE SCALE GENOMIC DNA]</scope>
    <source>
        <strain evidence="3">NBRC 111756</strain>
    </source>
</reference>
<dbReference type="InterPro" id="IPR012902">
    <property type="entry name" value="N_methyl_site"/>
</dbReference>
<dbReference type="RefSeq" id="WP_379909496.1">
    <property type="nucleotide sequence ID" value="NZ_JBHSWE010000001.1"/>
</dbReference>
<dbReference type="EMBL" id="JBHSWE010000001">
    <property type="protein sequence ID" value="MFC6670993.1"/>
    <property type="molecule type" value="Genomic_DNA"/>
</dbReference>
<dbReference type="Pfam" id="PF07963">
    <property type="entry name" value="N_methyl"/>
    <property type="match status" value="1"/>
</dbReference>
<evidence type="ECO:0000313" key="2">
    <source>
        <dbReference type="EMBL" id="MFC6670993.1"/>
    </source>
</evidence>
<keyword evidence="1" id="KW-1133">Transmembrane helix</keyword>
<keyword evidence="1" id="KW-0472">Membrane</keyword>
<organism evidence="2 3">
    <name type="scientific">Marinobacterium aestuariivivens</name>
    <dbReference type="NCBI Taxonomy" id="1698799"/>
    <lineage>
        <taxon>Bacteria</taxon>
        <taxon>Pseudomonadati</taxon>
        <taxon>Pseudomonadota</taxon>
        <taxon>Gammaproteobacteria</taxon>
        <taxon>Oceanospirillales</taxon>
        <taxon>Oceanospirillaceae</taxon>
        <taxon>Marinobacterium</taxon>
    </lineage>
</organism>
<gene>
    <name evidence="2" type="ORF">ACFQDL_13665</name>
</gene>
<comment type="caution">
    <text evidence="2">The sequence shown here is derived from an EMBL/GenBank/DDBJ whole genome shotgun (WGS) entry which is preliminary data.</text>
</comment>
<protein>
    <submittedName>
        <fullName evidence="2">Type IV pilin protein</fullName>
    </submittedName>
</protein>
<dbReference type="Proteomes" id="UP001596422">
    <property type="component" value="Unassembled WGS sequence"/>
</dbReference>
<keyword evidence="1" id="KW-0812">Transmembrane</keyword>
<feature type="transmembrane region" description="Helical" evidence="1">
    <location>
        <begin position="6"/>
        <end position="31"/>
    </location>
</feature>
<evidence type="ECO:0000313" key="3">
    <source>
        <dbReference type="Proteomes" id="UP001596422"/>
    </source>
</evidence>
<dbReference type="InterPro" id="IPR031982">
    <property type="entry name" value="PilE-like"/>
</dbReference>
<sequence length="133" mass="14548">MNSSARGFTLIELMIVVVVVAVIAMFAYPAYLDQVRKGRRAEAQKVLLAGQIAEERYRSYFNTYGDEASLAAENLDLGDADFFNFSITVSAASAATHYTIQADATGDQLKDTGCTTMTLDQSNVMTPATCWKR</sequence>
<dbReference type="NCBIfam" id="TIGR02532">
    <property type="entry name" value="IV_pilin_GFxxxE"/>
    <property type="match status" value="1"/>
</dbReference>
<evidence type="ECO:0000256" key="1">
    <source>
        <dbReference type="SAM" id="Phobius"/>
    </source>
</evidence>
<dbReference type="SUPFAM" id="SSF54523">
    <property type="entry name" value="Pili subunits"/>
    <property type="match status" value="1"/>
</dbReference>
<keyword evidence="3" id="KW-1185">Reference proteome</keyword>
<accession>A0ABW2A0I6</accession>
<dbReference type="InterPro" id="IPR045584">
    <property type="entry name" value="Pilin-like"/>
</dbReference>
<dbReference type="Gene3D" id="3.30.700.10">
    <property type="entry name" value="Glycoprotein, Type 4 Pilin"/>
    <property type="match status" value="1"/>
</dbReference>
<proteinExistence type="predicted"/>
<name>A0ABW2A0I6_9GAMM</name>
<dbReference type="PROSITE" id="PS00409">
    <property type="entry name" value="PROKAR_NTER_METHYL"/>
    <property type="match status" value="1"/>
</dbReference>
<dbReference type="Pfam" id="PF16732">
    <property type="entry name" value="ComP_DUS"/>
    <property type="match status" value="1"/>
</dbReference>